<dbReference type="Pfam" id="PF00528">
    <property type="entry name" value="BPD_transp_1"/>
    <property type="match status" value="1"/>
</dbReference>
<dbReference type="InterPro" id="IPR043429">
    <property type="entry name" value="ArtM/GltK/GlnP/TcyL/YhdX-like"/>
</dbReference>
<evidence type="ECO:0000313" key="12">
    <source>
        <dbReference type="Proteomes" id="UP000706151"/>
    </source>
</evidence>
<feature type="transmembrane region" description="Helical" evidence="9">
    <location>
        <begin position="348"/>
        <end position="370"/>
    </location>
</feature>
<evidence type="ECO:0000256" key="2">
    <source>
        <dbReference type="ARBA" id="ARBA00010072"/>
    </source>
</evidence>
<feature type="transmembrane region" description="Helical" evidence="9">
    <location>
        <begin position="248"/>
        <end position="267"/>
    </location>
</feature>
<dbReference type="InterPro" id="IPR000515">
    <property type="entry name" value="MetI-like"/>
</dbReference>
<evidence type="ECO:0000256" key="1">
    <source>
        <dbReference type="ARBA" id="ARBA00004429"/>
    </source>
</evidence>
<accession>A0A935TDY1</accession>
<keyword evidence="5 9" id="KW-0812">Transmembrane</keyword>
<dbReference type="GO" id="GO:0022857">
    <property type="term" value="F:transmembrane transporter activity"/>
    <property type="evidence" value="ECO:0007669"/>
    <property type="project" value="InterPro"/>
</dbReference>
<gene>
    <name evidence="11" type="ORF">IPK02_00240</name>
</gene>
<dbReference type="PANTHER" id="PTHR30614">
    <property type="entry name" value="MEMBRANE COMPONENT OF AMINO ACID ABC TRANSPORTER"/>
    <property type="match status" value="1"/>
</dbReference>
<organism evidence="11 12">
    <name type="scientific">Candidatus Accumulibacter affinis</name>
    <dbReference type="NCBI Taxonomy" id="2954384"/>
    <lineage>
        <taxon>Bacteria</taxon>
        <taxon>Pseudomonadati</taxon>
        <taxon>Pseudomonadota</taxon>
        <taxon>Betaproteobacteria</taxon>
        <taxon>Candidatus Accumulibacter</taxon>
    </lineage>
</organism>
<reference evidence="11 12" key="1">
    <citation type="submission" date="2020-10" db="EMBL/GenBank/DDBJ databases">
        <title>Connecting structure to function with the recovery of over 1000 high-quality activated sludge metagenome-assembled genomes encoding full-length rRNA genes using long-read sequencing.</title>
        <authorList>
            <person name="Singleton C.M."/>
            <person name="Petriglieri F."/>
            <person name="Kristensen J.M."/>
            <person name="Kirkegaard R.H."/>
            <person name="Michaelsen T.Y."/>
            <person name="Andersen M.H."/>
            <person name="Karst S.M."/>
            <person name="Dueholm M.S."/>
            <person name="Nielsen P.H."/>
            <person name="Albertsen M."/>
        </authorList>
    </citation>
    <scope>NUCLEOTIDE SEQUENCE [LARGE SCALE GENOMIC DNA]</scope>
    <source>
        <strain evidence="11">Fred_18-Q3-R57-64_BAT3C.720</strain>
    </source>
</reference>
<dbReference type="AlphaFoldDB" id="A0A935TDY1"/>
<comment type="caution">
    <text evidence="11">The sequence shown here is derived from an EMBL/GenBank/DDBJ whole genome shotgun (WGS) entry which is preliminary data.</text>
</comment>
<dbReference type="PROSITE" id="PS50928">
    <property type="entry name" value="ABC_TM1"/>
    <property type="match status" value="1"/>
</dbReference>
<dbReference type="NCBIfam" id="TIGR01726">
    <property type="entry name" value="HEQRo_perm_3TM"/>
    <property type="match status" value="1"/>
</dbReference>
<comment type="similarity">
    <text evidence="2">Belongs to the binding-protein-dependent transport system permease family. HisMQ subfamily.</text>
</comment>
<dbReference type="GO" id="GO:0006865">
    <property type="term" value="P:amino acid transport"/>
    <property type="evidence" value="ECO:0007669"/>
    <property type="project" value="UniProtKB-KW"/>
</dbReference>
<evidence type="ECO:0000313" key="11">
    <source>
        <dbReference type="EMBL" id="MBK7952520.1"/>
    </source>
</evidence>
<name>A0A935TDY1_9PROT</name>
<evidence type="ECO:0000256" key="7">
    <source>
        <dbReference type="ARBA" id="ARBA00022989"/>
    </source>
</evidence>
<dbReference type="PANTHER" id="PTHR30614:SF37">
    <property type="entry name" value="AMINO-ACID ABC TRANSPORTER PERMEASE PROTEIN YHDX-RELATED"/>
    <property type="match status" value="1"/>
</dbReference>
<evidence type="ECO:0000256" key="5">
    <source>
        <dbReference type="ARBA" id="ARBA00022692"/>
    </source>
</evidence>
<evidence type="ECO:0000256" key="9">
    <source>
        <dbReference type="RuleBase" id="RU363032"/>
    </source>
</evidence>
<proteinExistence type="inferred from homology"/>
<keyword evidence="7 9" id="KW-1133">Transmembrane helix</keyword>
<keyword evidence="3 9" id="KW-0813">Transport</keyword>
<feature type="transmembrane region" description="Helical" evidence="9">
    <location>
        <begin position="71"/>
        <end position="97"/>
    </location>
</feature>
<evidence type="ECO:0000256" key="8">
    <source>
        <dbReference type="ARBA" id="ARBA00023136"/>
    </source>
</evidence>
<feature type="transmembrane region" description="Helical" evidence="9">
    <location>
        <begin position="169"/>
        <end position="187"/>
    </location>
</feature>
<dbReference type="GO" id="GO:0043190">
    <property type="term" value="C:ATP-binding cassette (ABC) transporter complex"/>
    <property type="evidence" value="ECO:0007669"/>
    <property type="project" value="InterPro"/>
</dbReference>
<dbReference type="SUPFAM" id="SSF161098">
    <property type="entry name" value="MetI-like"/>
    <property type="match status" value="1"/>
</dbReference>
<keyword evidence="4" id="KW-1003">Cell membrane</keyword>
<protein>
    <submittedName>
        <fullName evidence="11">ABC transporter permease subunit</fullName>
    </submittedName>
</protein>
<dbReference type="EMBL" id="JADJOT010000001">
    <property type="protein sequence ID" value="MBK7952520.1"/>
    <property type="molecule type" value="Genomic_DNA"/>
</dbReference>
<keyword evidence="6" id="KW-0029">Amino-acid transport</keyword>
<keyword evidence="8 9" id="KW-0472">Membrane</keyword>
<dbReference type="CDD" id="cd06261">
    <property type="entry name" value="TM_PBP2"/>
    <property type="match status" value="1"/>
</dbReference>
<sequence>MWSSERLRNVFYQIALLLLIGTLAGYAIHNLVHNLESRAITIGFSYFGQEAGFDISEKLIDYDPTHSYGRAFGVGLLNTLLVSFLAIIAASLIGLAIGIGRLSPNWLLRKLAGGYVESVRNVPLILQLLLWYGVLTELLPPVAEAHRFASIYLSQRGCTLPWPVAHAGWWAALLGLLAALACSLFWARRARRIRDRAGHAPRVLWPSLAACLLLPLAGWAAFGAPSEFSVPLISGFDFEGGKTVSPEFIALFIGLSTYTAAFIAEIVRGGILAVGRGQTDAAEALGLSRSQRLRLVILPQALRVMIPPLTSQYLNLTKNSSLAVAIGYPDLVSISNTTLNQTGQAIEAIALMMGVYLTISLAISGLMNWYNHRVRLVER</sequence>
<feature type="domain" description="ABC transmembrane type-1" evidence="10">
    <location>
        <begin position="76"/>
        <end position="367"/>
    </location>
</feature>
<comment type="subcellular location">
    <subcellularLocation>
        <location evidence="1">Cell inner membrane</location>
        <topology evidence="1">Multi-pass membrane protein</topology>
    </subcellularLocation>
    <subcellularLocation>
        <location evidence="9">Cell membrane</location>
        <topology evidence="9">Multi-pass membrane protein</topology>
    </subcellularLocation>
</comment>
<evidence type="ECO:0000256" key="3">
    <source>
        <dbReference type="ARBA" id="ARBA00022448"/>
    </source>
</evidence>
<feature type="transmembrane region" description="Helical" evidence="9">
    <location>
        <begin position="203"/>
        <end position="222"/>
    </location>
</feature>
<evidence type="ECO:0000256" key="4">
    <source>
        <dbReference type="ARBA" id="ARBA00022475"/>
    </source>
</evidence>
<dbReference type="InterPro" id="IPR010065">
    <property type="entry name" value="AA_ABC_transptr_permease_3TM"/>
</dbReference>
<dbReference type="Proteomes" id="UP000706151">
    <property type="component" value="Unassembled WGS sequence"/>
</dbReference>
<evidence type="ECO:0000256" key="6">
    <source>
        <dbReference type="ARBA" id="ARBA00022970"/>
    </source>
</evidence>
<feature type="transmembrane region" description="Helical" evidence="9">
    <location>
        <begin position="9"/>
        <end position="28"/>
    </location>
</feature>
<dbReference type="Gene3D" id="1.10.3720.10">
    <property type="entry name" value="MetI-like"/>
    <property type="match status" value="1"/>
</dbReference>
<dbReference type="InterPro" id="IPR035906">
    <property type="entry name" value="MetI-like_sf"/>
</dbReference>
<evidence type="ECO:0000259" key="10">
    <source>
        <dbReference type="PROSITE" id="PS50928"/>
    </source>
</evidence>